<comment type="caution">
    <text evidence="2">The sequence shown here is derived from an EMBL/GenBank/DDBJ whole genome shotgun (WGS) entry which is preliminary data.</text>
</comment>
<dbReference type="GO" id="GO:0008757">
    <property type="term" value="F:S-adenosylmethionine-dependent methyltransferase activity"/>
    <property type="evidence" value="ECO:0007669"/>
    <property type="project" value="InterPro"/>
</dbReference>
<dbReference type="AlphaFoldDB" id="A0A0F9GSU2"/>
<evidence type="ECO:0000313" key="2">
    <source>
        <dbReference type="EMBL" id="KKL66197.1"/>
    </source>
</evidence>
<dbReference type="SUPFAM" id="SSF53335">
    <property type="entry name" value="S-adenosyl-L-methionine-dependent methyltransferases"/>
    <property type="match status" value="1"/>
</dbReference>
<proteinExistence type="predicted"/>
<organism evidence="2">
    <name type="scientific">marine sediment metagenome</name>
    <dbReference type="NCBI Taxonomy" id="412755"/>
    <lineage>
        <taxon>unclassified sequences</taxon>
        <taxon>metagenomes</taxon>
        <taxon>ecological metagenomes</taxon>
    </lineage>
</organism>
<evidence type="ECO:0000259" key="1">
    <source>
        <dbReference type="Pfam" id="PF08241"/>
    </source>
</evidence>
<name>A0A0F9GSU2_9ZZZZ</name>
<sequence>MSKTHIGRKLNIGCSWPQGRYRSDEWINLDIIGNKRVDVMGSAVELPFETNSIEEIHCIHLIEHLTRDKYPLVLREMHRVLKKGGSCFVETPDFQGAIKNLIDAFERSDTNAISVWTTSIYGKSERPGMAHYMGFYEGLLRRE</sequence>
<feature type="domain" description="Methyltransferase type 11" evidence="1">
    <location>
        <begin position="39"/>
        <end position="88"/>
    </location>
</feature>
<gene>
    <name evidence="2" type="ORF">LCGC14_2147370</name>
</gene>
<accession>A0A0F9GSU2</accession>
<dbReference type="EMBL" id="LAZR01027284">
    <property type="protein sequence ID" value="KKL66197.1"/>
    <property type="molecule type" value="Genomic_DNA"/>
</dbReference>
<dbReference type="Gene3D" id="3.40.50.150">
    <property type="entry name" value="Vaccinia Virus protein VP39"/>
    <property type="match status" value="1"/>
</dbReference>
<dbReference type="InterPro" id="IPR013216">
    <property type="entry name" value="Methyltransf_11"/>
</dbReference>
<protein>
    <recommendedName>
        <fullName evidence="1">Methyltransferase type 11 domain-containing protein</fullName>
    </recommendedName>
</protein>
<dbReference type="InterPro" id="IPR029063">
    <property type="entry name" value="SAM-dependent_MTases_sf"/>
</dbReference>
<reference evidence="2" key="1">
    <citation type="journal article" date="2015" name="Nature">
        <title>Complex archaea that bridge the gap between prokaryotes and eukaryotes.</title>
        <authorList>
            <person name="Spang A."/>
            <person name="Saw J.H."/>
            <person name="Jorgensen S.L."/>
            <person name="Zaremba-Niedzwiedzka K."/>
            <person name="Martijn J."/>
            <person name="Lind A.E."/>
            <person name="van Eijk R."/>
            <person name="Schleper C."/>
            <person name="Guy L."/>
            <person name="Ettema T.J."/>
        </authorList>
    </citation>
    <scope>NUCLEOTIDE SEQUENCE</scope>
</reference>
<dbReference type="Pfam" id="PF08241">
    <property type="entry name" value="Methyltransf_11"/>
    <property type="match status" value="1"/>
</dbReference>
<feature type="non-terminal residue" evidence="2">
    <location>
        <position position="143"/>
    </location>
</feature>